<dbReference type="PANTHER" id="PTHR10366">
    <property type="entry name" value="NAD DEPENDENT EPIMERASE/DEHYDRATASE"/>
    <property type="match status" value="1"/>
</dbReference>
<evidence type="ECO:0000313" key="4">
    <source>
        <dbReference type="Proteomes" id="UP000306102"/>
    </source>
</evidence>
<dbReference type="AlphaFoldDB" id="A0A4S4DY11"/>
<dbReference type="GO" id="GO:0016616">
    <property type="term" value="F:oxidoreductase activity, acting on the CH-OH group of donors, NAD or NADP as acceptor"/>
    <property type="evidence" value="ECO:0007669"/>
    <property type="project" value="TreeGrafter"/>
</dbReference>
<organism evidence="3 4">
    <name type="scientific">Camellia sinensis var. sinensis</name>
    <name type="common">China tea</name>
    <dbReference type="NCBI Taxonomy" id="542762"/>
    <lineage>
        <taxon>Eukaryota</taxon>
        <taxon>Viridiplantae</taxon>
        <taxon>Streptophyta</taxon>
        <taxon>Embryophyta</taxon>
        <taxon>Tracheophyta</taxon>
        <taxon>Spermatophyta</taxon>
        <taxon>Magnoliopsida</taxon>
        <taxon>eudicotyledons</taxon>
        <taxon>Gunneridae</taxon>
        <taxon>Pentapetalae</taxon>
        <taxon>asterids</taxon>
        <taxon>Ericales</taxon>
        <taxon>Theaceae</taxon>
        <taxon>Camellia</taxon>
    </lineage>
</organism>
<evidence type="ECO:0000256" key="2">
    <source>
        <dbReference type="ARBA" id="ARBA00023002"/>
    </source>
</evidence>
<accession>A0A4S4DY11</accession>
<keyword evidence="4" id="KW-1185">Reference proteome</keyword>
<keyword evidence="1" id="KW-0521">NADP</keyword>
<dbReference type="Gene3D" id="3.40.50.720">
    <property type="entry name" value="NAD(P)-binding Rossmann-like Domain"/>
    <property type="match status" value="1"/>
</dbReference>
<comment type="caution">
    <text evidence="3">The sequence shown here is derived from an EMBL/GenBank/DDBJ whole genome shotgun (WGS) entry which is preliminary data.</text>
</comment>
<sequence>MAKEKGVDLVVVIPPLVIGSLLQPTLNGSSTHIVKYLNGSVKTYANAIQVYVHVKDTALGHILIYETPSTLGRYICTEGNCMIHRSEVVEILAKFFPEYPTSSKCSEEMKPRAKSYKLSNQRLKELGMEFTLVTQCLYDIVRSLQEKGHLSVPLQRNP</sequence>
<keyword evidence="2" id="KW-0560">Oxidoreductase</keyword>
<dbReference type="SUPFAM" id="SSF51735">
    <property type="entry name" value="NAD(P)-binding Rossmann-fold domains"/>
    <property type="match status" value="1"/>
</dbReference>
<dbReference type="InterPro" id="IPR036291">
    <property type="entry name" value="NAD(P)-bd_dom_sf"/>
</dbReference>
<evidence type="ECO:0000256" key="1">
    <source>
        <dbReference type="ARBA" id="ARBA00022857"/>
    </source>
</evidence>
<gene>
    <name evidence="3" type="ORF">TEA_020045</name>
</gene>
<protein>
    <recommendedName>
        <fullName evidence="5">Cinnamoyl-CoA reductase</fullName>
    </recommendedName>
</protein>
<dbReference type="PANTHER" id="PTHR10366:SF404">
    <property type="entry name" value="CINNAMOYL-COA REDUCTASE 1"/>
    <property type="match status" value="1"/>
</dbReference>
<evidence type="ECO:0000313" key="3">
    <source>
        <dbReference type="EMBL" id="THG07974.1"/>
    </source>
</evidence>
<name>A0A4S4DY11_CAMSN</name>
<reference evidence="3 4" key="1">
    <citation type="journal article" date="2018" name="Proc. Natl. Acad. Sci. U.S.A.">
        <title>Draft genome sequence of Camellia sinensis var. sinensis provides insights into the evolution of the tea genome and tea quality.</title>
        <authorList>
            <person name="Wei C."/>
            <person name="Yang H."/>
            <person name="Wang S."/>
            <person name="Zhao J."/>
            <person name="Liu C."/>
            <person name="Gao L."/>
            <person name="Xia E."/>
            <person name="Lu Y."/>
            <person name="Tai Y."/>
            <person name="She G."/>
            <person name="Sun J."/>
            <person name="Cao H."/>
            <person name="Tong W."/>
            <person name="Gao Q."/>
            <person name="Li Y."/>
            <person name="Deng W."/>
            <person name="Jiang X."/>
            <person name="Wang W."/>
            <person name="Chen Q."/>
            <person name="Zhang S."/>
            <person name="Li H."/>
            <person name="Wu J."/>
            <person name="Wang P."/>
            <person name="Li P."/>
            <person name="Shi C."/>
            <person name="Zheng F."/>
            <person name="Jian J."/>
            <person name="Huang B."/>
            <person name="Shan D."/>
            <person name="Shi M."/>
            <person name="Fang C."/>
            <person name="Yue Y."/>
            <person name="Li F."/>
            <person name="Li D."/>
            <person name="Wei S."/>
            <person name="Han B."/>
            <person name="Jiang C."/>
            <person name="Yin Y."/>
            <person name="Xia T."/>
            <person name="Zhang Z."/>
            <person name="Bennetzen J.L."/>
            <person name="Zhao S."/>
            <person name="Wan X."/>
        </authorList>
    </citation>
    <scope>NUCLEOTIDE SEQUENCE [LARGE SCALE GENOMIC DNA]</scope>
    <source>
        <strain evidence="4">cv. Shuchazao</strain>
        <tissue evidence="3">Leaf</tissue>
    </source>
</reference>
<dbReference type="Proteomes" id="UP000306102">
    <property type="component" value="Unassembled WGS sequence"/>
</dbReference>
<proteinExistence type="predicted"/>
<dbReference type="STRING" id="542762.A0A4S4DY11"/>
<evidence type="ECO:0008006" key="5">
    <source>
        <dbReference type="Google" id="ProtNLM"/>
    </source>
</evidence>
<dbReference type="InterPro" id="IPR050425">
    <property type="entry name" value="NAD(P)_dehydrat-like"/>
</dbReference>
<dbReference type="EMBL" id="SDRB02009652">
    <property type="protein sequence ID" value="THG07974.1"/>
    <property type="molecule type" value="Genomic_DNA"/>
</dbReference>